<evidence type="ECO:0000313" key="3">
    <source>
        <dbReference type="RefSeq" id="XP_003739354.1"/>
    </source>
</evidence>
<dbReference type="AlphaFoldDB" id="A0AAJ6QP51"/>
<gene>
    <name evidence="3" type="primary">LOC100904931</name>
</gene>
<accession>A0AAJ6QP51</accession>
<keyword evidence="1" id="KW-0732">Signal</keyword>
<dbReference type="RefSeq" id="XP_003739354.1">
    <property type="nucleotide sequence ID" value="XM_003739306.1"/>
</dbReference>
<feature type="signal peptide" evidence="1">
    <location>
        <begin position="1"/>
        <end position="21"/>
    </location>
</feature>
<name>A0AAJ6QP51_9ACAR</name>
<keyword evidence="2" id="KW-1185">Reference proteome</keyword>
<evidence type="ECO:0000313" key="2">
    <source>
        <dbReference type="Proteomes" id="UP000694867"/>
    </source>
</evidence>
<dbReference type="GeneID" id="100904931"/>
<dbReference type="KEGG" id="goe:100904931"/>
<feature type="chain" id="PRO_5042541644" evidence="1">
    <location>
        <begin position="22"/>
        <end position="217"/>
    </location>
</feature>
<evidence type="ECO:0000256" key="1">
    <source>
        <dbReference type="SAM" id="SignalP"/>
    </source>
</evidence>
<sequence>MFQKMWSWTLLTITLASVAHGDFIANHFMDQILNEMRVQVTNGGLDPLRANPFNVFVRKNGAFNHDCTGQFLQGSGYGLSNIVRLGDCTYGPYGNGMKLGCNVALSSFKFMMNADIKGDTFSDKTHSVSTSSQVHPRSYAVIEVQGTRGFAARLDKITVPSITLTTNVIQGKIDLNSARFTDFVKQVNGNLATQLAMTLTNAYSHLFANVVTQHAMP</sequence>
<protein>
    <submittedName>
        <fullName evidence="3">Uncharacterized protein LOC100904931</fullName>
    </submittedName>
</protein>
<proteinExistence type="predicted"/>
<organism evidence="2 3">
    <name type="scientific">Galendromus occidentalis</name>
    <name type="common">western predatory mite</name>
    <dbReference type="NCBI Taxonomy" id="34638"/>
    <lineage>
        <taxon>Eukaryota</taxon>
        <taxon>Metazoa</taxon>
        <taxon>Ecdysozoa</taxon>
        <taxon>Arthropoda</taxon>
        <taxon>Chelicerata</taxon>
        <taxon>Arachnida</taxon>
        <taxon>Acari</taxon>
        <taxon>Parasitiformes</taxon>
        <taxon>Mesostigmata</taxon>
        <taxon>Gamasina</taxon>
        <taxon>Phytoseioidea</taxon>
        <taxon>Phytoseiidae</taxon>
        <taxon>Typhlodrominae</taxon>
        <taxon>Galendromus</taxon>
    </lineage>
</organism>
<dbReference type="Proteomes" id="UP000694867">
    <property type="component" value="Unplaced"/>
</dbReference>
<reference evidence="3" key="1">
    <citation type="submission" date="2025-08" db="UniProtKB">
        <authorList>
            <consortium name="RefSeq"/>
        </authorList>
    </citation>
    <scope>IDENTIFICATION</scope>
</reference>